<feature type="compositionally biased region" description="Low complexity" evidence="9">
    <location>
        <begin position="234"/>
        <end position="249"/>
    </location>
</feature>
<feature type="region of interest" description="Disordered" evidence="9">
    <location>
        <begin position="137"/>
        <end position="166"/>
    </location>
</feature>
<evidence type="ECO:0000259" key="11">
    <source>
        <dbReference type="PROSITE" id="PS51843"/>
    </source>
</evidence>
<evidence type="ECO:0000256" key="5">
    <source>
        <dbReference type="ARBA" id="ARBA00023125"/>
    </source>
</evidence>
<keyword evidence="6" id="KW-0804">Transcription</keyword>
<evidence type="ECO:0000259" key="10">
    <source>
        <dbReference type="PROSITE" id="PS51030"/>
    </source>
</evidence>
<dbReference type="GO" id="GO:0030154">
    <property type="term" value="P:cell differentiation"/>
    <property type="evidence" value="ECO:0007669"/>
    <property type="project" value="TreeGrafter"/>
</dbReference>
<comment type="caution">
    <text evidence="12">The sequence shown here is derived from an EMBL/GenBank/DDBJ whole genome shotgun (WGS) entry which is preliminary data.</text>
</comment>
<dbReference type="AlphaFoldDB" id="A0AAN9GLC4"/>
<keyword evidence="5" id="KW-0238">DNA-binding</keyword>
<evidence type="ECO:0000256" key="8">
    <source>
        <dbReference type="ARBA" id="ARBA00023242"/>
    </source>
</evidence>
<evidence type="ECO:0000256" key="7">
    <source>
        <dbReference type="ARBA" id="ARBA00023170"/>
    </source>
</evidence>
<keyword evidence="4" id="KW-0805">Transcription regulation</keyword>
<dbReference type="PANTHER" id="PTHR24082:SF283">
    <property type="entry name" value="NUCLEAR HORMONE RECEPTOR HR96"/>
    <property type="match status" value="1"/>
</dbReference>
<reference evidence="12 13" key="1">
    <citation type="submission" date="2024-02" db="EMBL/GenBank/DDBJ databases">
        <title>Chromosome-scale genome assembly of the rough periwinkle Littorina saxatilis.</title>
        <authorList>
            <person name="De Jode A."/>
            <person name="Faria R."/>
            <person name="Formenti G."/>
            <person name="Sims Y."/>
            <person name="Smith T.P."/>
            <person name="Tracey A."/>
            <person name="Wood J.M.D."/>
            <person name="Zagrodzka Z.B."/>
            <person name="Johannesson K."/>
            <person name="Butlin R.K."/>
            <person name="Leder E.H."/>
        </authorList>
    </citation>
    <scope>NUCLEOTIDE SEQUENCE [LARGE SCALE GENOMIC DNA]</scope>
    <source>
        <strain evidence="12">Snail1</strain>
        <tissue evidence="12">Muscle</tissue>
    </source>
</reference>
<dbReference type="PROSITE" id="PS00031">
    <property type="entry name" value="NUCLEAR_REC_DBD_1"/>
    <property type="match status" value="1"/>
</dbReference>
<name>A0AAN9GLC4_9CAEN</name>
<evidence type="ECO:0000313" key="13">
    <source>
        <dbReference type="Proteomes" id="UP001374579"/>
    </source>
</evidence>
<feature type="region of interest" description="Disordered" evidence="9">
    <location>
        <begin position="200"/>
        <end position="255"/>
    </location>
</feature>
<organism evidence="12 13">
    <name type="scientific">Littorina saxatilis</name>
    <dbReference type="NCBI Taxonomy" id="31220"/>
    <lineage>
        <taxon>Eukaryota</taxon>
        <taxon>Metazoa</taxon>
        <taxon>Spiralia</taxon>
        <taxon>Lophotrochozoa</taxon>
        <taxon>Mollusca</taxon>
        <taxon>Gastropoda</taxon>
        <taxon>Caenogastropoda</taxon>
        <taxon>Littorinimorpha</taxon>
        <taxon>Littorinoidea</taxon>
        <taxon>Littorinidae</taxon>
        <taxon>Littorina</taxon>
    </lineage>
</organism>
<proteinExistence type="predicted"/>
<dbReference type="GO" id="GO:0000122">
    <property type="term" value="P:negative regulation of transcription by RNA polymerase II"/>
    <property type="evidence" value="ECO:0007669"/>
    <property type="project" value="TreeGrafter"/>
</dbReference>
<dbReference type="Gene3D" id="3.30.50.10">
    <property type="entry name" value="Erythroid Transcription Factor GATA-1, subunit A"/>
    <property type="match status" value="1"/>
</dbReference>
<accession>A0AAN9GLC4</accession>
<dbReference type="SMART" id="SM00399">
    <property type="entry name" value="ZnF_C4"/>
    <property type="match status" value="1"/>
</dbReference>
<feature type="domain" description="Nuclear receptor" evidence="10">
    <location>
        <begin position="49"/>
        <end position="123"/>
    </location>
</feature>
<dbReference type="GO" id="GO:0008270">
    <property type="term" value="F:zinc ion binding"/>
    <property type="evidence" value="ECO:0007669"/>
    <property type="project" value="UniProtKB-KW"/>
</dbReference>
<evidence type="ECO:0000256" key="1">
    <source>
        <dbReference type="ARBA" id="ARBA00022723"/>
    </source>
</evidence>
<sequence>MGEPSYKEPKIDICKGSKTSTNRQPETHNDHTVTTSPGTVRKKHRLGDDRICRVCGDKAVAHNFDVISCESCKTFFRRNAHKTQKECAFEGNCEITVQTRRFCPPCRLKKSFSVGMRADMILDEVERQARMEKILTNRKKRQEAAKKDNSDSTQDGSTDPCNGEPNPHAVCFPDSCNEAGLNFDDNNTDPVDILLSELEQHETQQQELTTSQSIGQLSSHCPHLNRTRTVSTASSEGTPTTTENSPNNTVDQTNDSRTRSAIFQHVPPSLLPSDPMMYWRLTSEEHKLITDLTVAYKETLLKLPVSEDALTIQLEALSLEQTLGYCDGFALEIINFLKRVPDFKTLDIQDQQAVLKANAMVFLMLKSSAYFSEEKDAWLKPFGALPVDVFARMTKNEVVVKRYADFCRSLKRILKNDFSGYVLVNCWLLFEPQAPNVLDRQKVNVLKDRYSTLLKHYLESQFSYVFASQYHEALQESVTLGKVVSTEMTLMFSSWKDFLMPLMVEIMNLR</sequence>
<dbReference type="PROSITE" id="PS51843">
    <property type="entry name" value="NR_LBD"/>
    <property type="match status" value="1"/>
</dbReference>
<dbReference type="SUPFAM" id="SSF57716">
    <property type="entry name" value="Glucocorticoid receptor-like (DNA-binding domain)"/>
    <property type="match status" value="1"/>
</dbReference>
<keyword evidence="8" id="KW-0539">Nucleus</keyword>
<evidence type="ECO:0000256" key="4">
    <source>
        <dbReference type="ARBA" id="ARBA00023015"/>
    </source>
</evidence>
<keyword evidence="1" id="KW-0479">Metal-binding</keyword>
<dbReference type="InterPro" id="IPR000536">
    <property type="entry name" value="Nucl_hrmn_rcpt_lig-bd"/>
</dbReference>
<keyword evidence="3" id="KW-0862">Zinc</keyword>
<dbReference type="PANTHER" id="PTHR24082">
    <property type="entry name" value="NUCLEAR HORMONE RECEPTOR"/>
    <property type="match status" value="1"/>
</dbReference>
<dbReference type="InterPro" id="IPR001628">
    <property type="entry name" value="Znf_hrmn_rcpt"/>
</dbReference>
<dbReference type="PRINTS" id="PR00398">
    <property type="entry name" value="STRDHORMONER"/>
</dbReference>
<dbReference type="GO" id="GO:0045944">
    <property type="term" value="P:positive regulation of transcription by RNA polymerase II"/>
    <property type="evidence" value="ECO:0007669"/>
    <property type="project" value="TreeGrafter"/>
</dbReference>
<feature type="region of interest" description="Disordered" evidence="9">
    <location>
        <begin position="1"/>
        <end position="40"/>
    </location>
</feature>
<feature type="compositionally biased region" description="Basic and acidic residues" evidence="9">
    <location>
        <begin position="1"/>
        <end position="15"/>
    </location>
</feature>
<dbReference type="InterPro" id="IPR001723">
    <property type="entry name" value="Nuclear_hrmn_rcpt"/>
</dbReference>
<dbReference type="PROSITE" id="PS51030">
    <property type="entry name" value="NUCLEAR_REC_DBD_2"/>
    <property type="match status" value="1"/>
</dbReference>
<dbReference type="Gene3D" id="1.10.565.10">
    <property type="entry name" value="Retinoid X Receptor"/>
    <property type="match status" value="1"/>
</dbReference>
<evidence type="ECO:0000256" key="9">
    <source>
        <dbReference type="SAM" id="MobiDB-lite"/>
    </source>
</evidence>
<dbReference type="GO" id="GO:0000978">
    <property type="term" value="F:RNA polymerase II cis-regulatory region sequence-specific DNA binding"/>
    <property type="evidence" value="ECO:0007669"/>
    <property type="project" value="TreeGrafter"/>
</dbReference>
<evidence type="ECO:0000313" key="12">
    <source>
        <dbReference type="EMBL" id="KAK7110945.1"/>
    </source>
</evidence>
<feature type="domain" description="NR LBD" evidence="11">
    <location>
        <begin position="284"/>
        <end position="510"/>
    </location>
</feature>
<dbReference type="EMBL" id="JBAMIC010000003">
    <property type="protein sequence ID" value="KAK7110945.1"/>
    <property type="molecule type" value="Genomic_DNA"/>
</dbReference>
<dbReference type="SMART" id="SM00430">
    <property type="entry name" value="HOLI"/>
    <property type="match status" value="1"/>
</dbReference>
<dbReference type="Pfam" id="PF00105">
    <property type="entry name" value="zf-C4"/>
    <property type="match status" value="1"/>
</dbReference>
<dbReference type="InterPro" id="IPR035500">
    <property type="entry name" value="NHR-like_dom_sf"/>
</dbReference>
<dbReference type="SUPFAM" id="SSF48508">
    <property type="entry name" value="Nuclear receptor ligand-binding domain"/>
    <property type="match status" value="1"/>
</dbReference>
<dbReference type="InterPro" id="IPR013088">
    <property type="entry name" value="Znf_NHR/GATA"/>
</dbReference>
<gene>
    <name evidence="12" type="ORF">V1264_014738</name>
</gene>
<dbReference type="InterPro" id="IPR050234">
    <property type="entry name" value="Nuclear_hormone_rcpt_NR1"/>
</dbReference>
<protein>
    <submittedName>
        <fullName evidence="12">Uncharacterized protein</fullName>
    </submittedName>
</protein>
<evidence type="ECO:0000256" key="3">
    <source>
        <dbReference type="ARBA" id="ARBA00022833"/>
    </source>
</evidence>
<feature type="compositionally biased region" description="Polar residues" evidence="9">
    <location>
        <begin position="151"/>
        <end position="160"/>
    </location>
</feature>
<keyword evidence="13" id="KW-1185">Reference proteome</keyword>
<evidence type="ECO:0000256" key="6">
    <source>
        <dbReference type="ARBA" id="ARBA00023163"/>
    </source>
</evidence>
<evidence type="ECO:0000256" key="2">
    <source>
        <dbReference type="ARBA" id="ARBA00022771"/>
    </source>
</evidence>
<keyword evidence="7" id="KW-0675">Receptor</keyword>
<dbReference type="GO" id="GO:0004879">
    <property type="term" value="F:nuclear receptor activity"/>
    <property type="evidence" value="ECO:0007669"/>
    <property type="project" value="TreeGrafter"/>
</dbReference>
<keyword evidence="2" id="KW-0863">Zinc-finger</keyword>
<dbReference type="PRINTS" id="PR00047">
    <property type="entry name" value="STROIDFINGER"/>
</dbReference>
<dbReference type="Proteomes" id="UP001374579">
    <property type="component" value="Unassembled WGS sequence"/>
</dbReference>